<gene>
    <name evidence="1" type="ORF">F6J89_30110</name>
</gene>
<name>A0A6B3NN26_9CYAN</name>
<organism evidence="1">
    <name type="scientific">Symploca sp. SIO1C4</name>
    <dbReference type="NCBI Taxonomy" id="2607765"/>
    <lineage>
        <taxon>Bacteria</taxon>
        <taxon>Bacillati</taxon>
        <taxon>Cyanobacteriota</taxon>
        <taxon>Cyanophyceae</taxon>
        <taxon>Coleofasciculales</taxon>
        <taxon>Coleofasciculaceae</taxon>
        <taxon>Symploca</taxon>
    </lineage>
</organism>
<sequence>MSTKRRMQPFSICKHTSAQRYSCLEKGIGVPQVASWVGNSPKTIWEHYAGVICVQDVPTFD</sequence>
<proteinExistence type="predicted"/>
<protein>
    <submittedName>
        <fullName evidence="1">Uncharacterized protein</fullName>
    </submittedName>
</protein>
<dbReference type="EMBL" id="JAAHFQ010000926">
    <property type="protein sequence ID" value="NER31752.1"/>
    <property type="molecule type" value="Genomic_DNA"/>
</dbReference>
<evidence type="ECO:0000313" key="1">
    <source>
        <dbReference type="EMBL" id="NER31752.1"/>
    </source>
</evidence>
<reference evidence="1" key="1">
    <citation type="submission" date="2019-11" db="EMBL/GenBank/DDBJ databases">
        <title>Genomic insights into an expanded diversity of filamentous marine cyanobacteria reveals the extraordinary biosynthetic potential of Moorea and Okeania.</title>
        <authorList>
            <person name="Ferreira Leao T."/>
            <person name="Wang M."/>
            <person name="Moss N."/>
            <person name="Da Silva R."/>
            <person name="Sanders J."/>
            <person name="Nurk S."/>
            <person name="Gurevich A."/>
            <person name="Humphrey G."/>
            <person name="Reher R."/>
            <person name="Zhu Q."/>
            <person name="Belda-Ferre P."/>
            <person name="Glukhov E."/>
            <person name="Rex R."/>
            <person name="Dorrestein P.C."/>
            <person name="Knight R."/>
            <person name="Pevzner P."/>
            <person name="Gerwick W.H."/>
            <person name="Gerwick L."/>
        </authorList>
    </citation>
    <scope>NUCLEOTIDE SEQUENCE</scope>
    <source>
        <strain evidence="1">SIO1C4</strain>
    </source>
</reference>
<accession>A0A6B3NN26</accession>
<comment type="caution">
    <text evidence="1">The sequence shown here is derived from an EMBL/GenBank/DDBJ whole genome shotgun (WGS) entry which is preliminary data.</text>
</comment>
<dbReference type="AlphaFoldDB" id="A0A6B3NN26"/>